<sequence>MIFSLWFLFLSFLNQFVICEEIVLRPLQYLQAVQTVQSATKIVPSQSVARSLQKCIVIKDKFKNVILIMKL</sequence>
<dbReference type="VEuPathDB" id="FungiDB:I7I52_06374"/>
<dbReference type="Proteomes" id="UP000670092">
    <property type="component" value="Unassembled WGS sequence"/>
</dbReference>
<keyword evidence="1" id="KW-0732">Signal</keyword>
<accession>A0A8H8CZ87</accession>
<organism evidence="2 3">
    <name type="scientific">Ajellomyces capsulatus</name>
    <name type="common">Darling's disease fungus</name>
    <name type="synonym">Histoplasma capsulatum</name>
    <dbReference type="NCBI Taxonomy" id="5037"/>
    <lineage>
        <taxon>Eukaryota</taxon>
        <taxon>Fungi</taxon>
        <taxon>Dikarya</taxon>
        <taxon>Ascomycota</taxon>
        <taxon>Pezizomycotina</taxon>
        <taxon>Eurotiomycetes</taxon>
        <taxon>Eurotiomycetidae</taxon>
        <taxon>Onygenales</taxon>
        <taxon>Ajellomycetaceae</taxon>
        <taxon>Histoplasma</taxon>
    </lineage>
</organism>
<feature type="signal peptide" evidence="1">
    <location>
        <begin position="1"/>
        <end position="19"/>
    </location>
</feature>
<evidence type="ECO:0008006" key="4">
    <source>
        <dbReference type="Google" id="ProtNLM"/>
    </source>
</evidence>
<proteinExistence type="predicted"/>
<reference evidence="2 3" key="1">
    <citation type="submission" date="2021-01" db="EMBL/GenBank/DDBJ databases">
        <title>Chromosome-level genome assembly of a human fungal pathogen reveals clustering of transcriptionally co-regulated genes.</title>
        <authorList>
            <person name="Voorhies M."/>
            <person name="Cohen S."/>
            <person name="Shea T.P."/>
            <person name="Petrus S."/>
            <person name="Munoz J.F."/>
            <person name="Poplawski S."/>
            <person name="Goldman W.E."/>
            <person name="Michael T."/>
            <person name="Cuomo C.A."/>
            <person name="Sil A."/>
            <person name="Beyhan S."/>
        </authorList>
    </citation>
    <scope>NUCLEOTIDE SEQUENCE [LARGE SCALE GENOMIC DNA]</scope>
    <source>
        <strain evidence="2 3">G184AR</strain>
    </source>
</reference>
<dbReference type="AlphaFoldDB" id="A0A8H8CZ87"/>
<evidence type="ECO:0000256" key="1">
    <source>
        <dbReference type="SAM" id="SignalP"/>
    </source>
</evidence>
<feature type="chain" id="PRO_5034954725" description="Secreted protein" evidence="1">
    <location>
        <begin position="20"/>
        <end position="71"/>
    </location>
</feature>
<name>A0A8H8CZ87_AJECA</name>
<evidence type="ECO:0000313" key="3">
    <source>
        <dbReference type="Proteomes" id="UP000670092"/>
    </source>
</evidence>
<comment type="caution">
    <text evidence="2">The sequence shown here is derived from an EMBL/GenBank/DDBJ whole genome shotgun (WGS) entry which is preliminary data.</text>
</comment>
<gene>
    <name evidence="2" type="ORF">I7I52_06374</name>
</gene>
<evidence type="ECO:0000313" key="2">
    <source>
        <dbReference type="EMBL" id="KAG5295936.1"/>
    </source>
</evidence>
<dbReference type="EMBL" id="JAEVHI010000003">
    <property type="protein sequence ID" value="KAG5295936.1"/>
    <property type="molecule type" value="Genomic_DNA"/>
</dbReference>
<protein>
    <recommendedName>
        <fullName evidence="4">Secreted protein</fullName>
    </recommendedName>
</protein>